<evidence type="ECO:0000256" key="6">
    <source>
        <dbReference type="ARBA" id="ARBA00022771"/>
    </source>
</evidence>
<dbReference type="InterPro" id="IPR000571">
    <property type="entry name" value="Znf_CCCH"/>
</dbReference>
<dbReference type="GO" id="GO:0008143">
    <property type="term" value="F:poly(A) binding"/>
    <property type="evidence" value="ECO:0007669"/>
    <property type="project" value="InterPro"/>
</dbReference>
<feature type="compositionally biased region" description="Low complexity" evidence="9">
    <location>
        <begin position="832"/>
        <end position="841"/>
    </location>
</feature>
<keyword evidence="7" id="KW-0862">Zinc</keyword>
<evidence type="ECO:0000259" key="10">
    <source>
        <dbReference type="SMART" id="SM00356"/>
    </source>
</evidence>
<comment type="subcellular location">
    <subcellularLocation>
        <location evidence="1">Nucleus</location>
    </subcellularLocation>
</comment>
<sequence>GSNINMGDIVAYQQWLAERQIKHHFVNNYWCAALAHELEENKLDDSFKIPYFIVEEELTKEDNNVNLENAHISNALRHWLIYLLNARKMQANVLNYEEVLRDFIDKTLPSRVSNPLNISTSFHNLPTECKLWIFYSLRVYDKSPSIPRKILKDPLGNYYYIVPDCRMYVHLAQRQQTSLSIDEERLSKEPWGSLYRFVHSQPCFLLCENEDEWNAMWKLFLSFKLSHLFYALRAEMPVKLFALNTNIMKKDEQRRDFEEVLIKLAPIPKARRVLPKKQIAASTEEENVNEIKTNLESIVVEEPMIPTKPTEAKPKKISNQMMGKCWNFPQCPLFDRCKYVHPRNPCTKFPNCPRGWECLFLHEFCPNDAACEEPNCAYEHLNSITTYYRMAREPEEWIPRPIALVPPTMRKSSSELDKIDPASITPAIDKAGFTQQKRKRCQNFPQCKKEGTCAHFHPTQNCRKLAAGLKCPGQWCLFKHGPCPVDGECDDLKCIYEHYKSSPVVVRRYAAKQKQGFMARTASISDLTMDRMKFQSNGSLSRATSFSNLSMVESNAPLSRSNSMSNISVRSRRKSVTFADDSDGECIITTPSRKGSNNQKPVGILRSTTVTSKERCSFFPRCKNKHCEFAHPTEKCPAFPKCPNGGACLYLHGVCEKDGVCSRRNCDSEHNLPHEVDNPWCKNGSLCERVDCKFLHPKECVGRCPTPGDCWMYHRPKPSAAAAARPAIPLPVTPFQQDPGYQGPGYPTGPGYGPMPLFGYGPNFMHAPQSFAPGYGPGPGYPVRPVMVPGGYGPNTGYPTGYGAEPQFGYGNYGVPAGYAQPGPYGPGFPGYGPSQGYPSPLEGFGLTRPDQQPRPTTSGSTIPAQSPPPSYEQLSSAEQSFLGGKARSEVTRF</sequence>
<keyword evidence="4" id="KW-0479">Metal-binding</keyword>
<protein>
    <recommendedName>
        <fullName evidence="3">Zinc finger CCCH domain-containing protein 14</fullName>
    </recommendedName>
</protein>
<comment type="caution">
    <text evidence="11">The sequence shown here is derived from an EMBL/GenBank/DDBJ whole genome shotgun (WGS) entry which is preliminary data.</text>
</comment>
<feature type="domain" description="C3H1-type" evidence="10">
    <location>
        <begin position="437"/>
        <end position="459"/>
    </location>
</feature>
<dbReference type="AlphaFoldDB" id="A0AAV5S806"/>
<comment type="similarity">
    <text evidence="2">Belongs to the ZC3H14 family.</text>
</comment>
<evidence type="ECO:0000256" key="4">
    <source>
        <dbReference type="ARBA" id="ARBA00022723"/>
    </source>
</evidence>
<feature type="domain" description="C3H1-type" evidence="10">
    <location>
        <begin position="611"/>
        <end position="633"/>
    </location>
</feature>
<evidence type="ECO:0000256" key="5">
    <source>
        <dbReference type="ARBA" id="ARBA00022737"/>
    </source>
</evidence>
<dbReference type="SMART" id="SM00356">
    <property type="entry name" value="ZnF_C3H1"/>
    <property type="match status" value="4"/>
</dbReference>
<dbReference type="GO" id="GO:0043488">
    <property type="term" value="P:regulation of mRNA stability"/>
    <property type="evidence" value="ECO:0007669"/>
    <property type="project" value="InterPro"/>
</dbReference>
<evidence type="ECO:0000313" key="11">
    <source>
        <dbReference type="EMBL" id="GMS79091.1"/>
    </source>
</evidence>
<evidence type="ECO:0000256" key="3">
    <source>
        <dbReference type="ARBA" id="ARBA00015071"/>
    </source>
</evidence>
<feature type="region of interest" description="Disordered" evidence="9">
    <location>
        <begin position="826"/>
        <end position="894"/>
    </location>
</feature>
<dbReference type="GO" id="GO:0008270">
    <property type="term" value="F:zinc ion binding"/>
    <property type="evidence" value="ECO:0007669"/>
    <property type="project" value="UniProtKB-KW"/>
</dbReference>
<evidence type="ECO:0000256" key="9">
    <source>
        <dbReference type="SAM" id="MobiDB-lite"/>
    </source>
</evidence>
<evidence type="ECO:0000313" key="12">
    <source>
        <dbReference type="Proteomes" id="UP001432027"/>
    </source>
</evidence>
<feature type="compositionally biased region" description="Polar residues" evidence="9">
    <location>
        <begin position="850"/>
        <end position="865"/>
    </location>
</feature>
<dbReference type="Proteomes" id="UP001432027">
    <property type="component" value="Unassembled WGS sequence"/>
</dbReference>
<gene>
    <name evidence="11" type="ORF">PENTCL1PPCAC_1266</name>
</gene>
<dbReference type="PANTHER" id="PTHR14738:SF29">
    <property type="entry name" value="ZINC FINGER CCCH DOMAIN-CONTAINING PROTEIN 14"/>
    <property type="match status" value="1"/>
</dbReference>
<reference evidence="11" key="1">
    <citation type="submission" date="2023-10" db="EMBL/GenBank/DDBJ databases">
        <title>Genome assembly of Pristionchus species.</title>
        <authorList>
            <person name="Yoshida K."/>
            <person name="Sommer R.J."/>
        </authorList>
    </citation>
    <scope>NUCLEOTIDE SEQUENCE</scope>
    <source>
        <strain evidence="11">RS0144</strain>
    </source>
</reference>
<feature type="non-terminal residue" evidence="11">
    <location>
        <position position="1"/>
    </location>
</feature>
<dbReference type="EMBL" id="BTSX01000001">
    <property type="protein sequence ID" value="GMS79091.1"/>
    <property type="molecule type" value="Genomic_DNA"/>
</dbReference>
<evidence type="ECO:0000256" key="1">
    <source>
        <dbReference type="ARBA" id="ARBA00004123"/>
    </source>
</evidence>
<keyword evidence="12" id="KW-1185">Reference proteome</keyword>
<proteinExistence type="inferred from homology"/>
<evidence type="ECO:0000256" key="7">
    <source>
        <dbReference type="ARBA" id="ARBA00022833"/>
    </source>
</evidence>
<accession>A0AAV5S806</accession>
<feature type="domain" description="C3H1-type" evidence="10">
    <location>
        <begin position="634"/>
        <end position="654"/>
    </location>
</feature>
<evidence type="ECO:0000256" key="2">
    <source>
        <dbReference type="ARBA" id="ARBA00008423"/>
    </source>
</evidence>
<evidence type="ECO:0000256" key="8">
    <source>
        <dbReference type="ARBA" id="ARBA00023242"/>
    </source>
</evidence>
<keyword evidence="6" id="KW-0863">Zinc-finger</keyword>
<dbReference type="GO" id="GO:0005634">
    <property type="term" value="C:nucleus"/>
    <property type="evidence" value="ECO:0007669"/>
    <property type="project" value="UniProtKB-SubCell"/>
</dbReference>
<organism evidence="11 12">
    <name type="scientific">Pristionchus entomophagus</name>
    <dbReference type="NCBI Taxonomy" id="358040"/>
    <lineage>
        <taxon>Eukaryota</taxon>
        <taxon>Metazoa</taxon>
        <taxon>Ecdysozoa</taxon>
        <taxon>Nematoda</taxon>
        <taxon>Chromadorea</taxon>
        <taxon>Rhabditida</taxon>
        <taxon>Rhabditina</taxon>
        <taxon>Diplogasteromorpha</taxon>
        <taxon>Diplogasteroidea</taxon>
        <taxon>Neodiplogasteridae</taxon>
        <taxon>Pristionchus</taxon>
    </lineage>
</organism>
<dbReference type="InterPro" id="IPR040366">
    <property type="entry name" value="Nab2/ZC3H14"/>
</dbReference>
<dbReference type="GO" id="GO:0005737">
    <property type="term" value="C:cytoplasm"/>
    <property type="evidence" value="ECO:0007669"/>
    <property type="project" value="TreeGrafter"/>
</dbReference>
<dbReference type="Gene3D" id="4.10.1000.40">
    <property type="match status" value="3"/>
</dbReference>
<name>A0AAV5S806_9BILA</name>
<dbReference type="PANTHER" id="PTHR14738">
    <property type="entry name" value="ZINC FINGER CCCH DOMAIN-CONTAINING PROTEIN 14"/>
    <property type="match status" value="1"/>
</dbReference>
<feature type="domain" description="C3H1-type" evidence="10">
    <location>
        <begin position="341"/>
        <end position="364"/>
    </location>
</feature>
<keyword evidence="8" id="KW-0539">Nucleus</keyword>
<keyword evidence="5" id="KW-0677">Repeat</keyword>